<evidence type="ECO:0000313" key="1">
    <source>
        <dbReference type="EMBL" id="KAK7050613.1"/>
    </source>
</evidence>
<protein>
    <submittedName>
        <fullName evidence="1">Uncharacterized protein</fullName>
    </submittedName>
</protein>
<comment type="caution">
    <text evidence="1">The sequence shown here is derived from an EMBL/GenBank/DDBJ whole genome shotgun (WGS) entry which is preliminary data.</text>
</comment>
<name>A0AAW0DI67_9AGAR</name>
<dbReference type="AlphaFoldDB" id="A0AAW0DI67"/>
<gene>
    <name evidence="1" type="ORF">R3P38DRAFT_3608510</name>
</gene>
<proteinExistence type="predicted"/>
<sequence>MDSFTFDSERIIKSAILSTRGNRSVHYTSNTSKNLFARQCTTVEDATGTIRGAIDWKERTFEIMGEGGKKESVDSLKRKDPSQTFATSTRFWRWASNGEEYKVRYSNSTSTWIVTVLSTGELVSELTSTIERVFKSNTLPTWNISRDVRSETERLFILMVLLYSETKRLDRQD</sequence>
<keyword evidence="2" id="KW-1185">Reference proteome</keyword>
<evidence type="ECO:0000313" key="2">
    <source>
        <dbReference type="Proteomes" id="UP001362999"/>
    </source>
</evidence>
<reference evidence="1 2" key="1">
    <citation type="journal article" date="2024" name="J Genomics">
        <title>Draft genome sequencing and assembly of Favolaschia claudopus CIRM-BRFM 2984 isolated from oak limbs.</title>
        <authorList>
            <person name="Navarro D."/>
            <person name="Drula E."/>
            <person name="Chaduli D."/>
            <person name="Cazenave R."/>
            <person name="Ahrendt S."/>
            <person name="Wang J."/>
            <person name="Lipzen A."/>
            <person name="Daum C."/>
            <person name="Barry K."/>
            <person name="Grigoriev I.V."/>
            <person name="Favel A."/>
            <person name="Rosso M.N."/>
            <person name="Martin F."/>
        </authorList>
    </citation>
    <scope>NUCLEOTIDE SEQUENCE [LARGE SCALE GENOMIC DNA]</scope>
    <source>
        <strain evidence="1 2">CIRM-BRFM 2984</strain>
    </source>
</reference>
<accession>A0AAW0DI67</accession>
<dbReference type="Proteomes" id="UP001362999">
    <property type="component" value="Unassembled WGS sequence"/>
</dbReference>
<dbReference type="EMBL" id="JAWWNJ010000008">
    <property type="protein sequence ID" value="KAK7050613.1"/>
    <property type="molecule type" value="Genomic_DNA"/>
</dbReference>
<organism evidence="1 2">
    <name type="scientific">Favolaschia claudopus</name>
    <dbReference type="NCBI Taxonomy" id="2862362"/>
    <lineage>
        <taxon>Eukaryota</taxon>
        <taxon>Fungi</taxon>
        <taxon>Dikarya</taxon>
        <taxon>Basidiomycota</taxon>
        <taxon>Agaricomycotina</taxon>
        <taxon>Agaricomycetes</taxon>
        <taxon>Agaricomycetidae</taxon>
        <taxon>Agaricales</taxon>
        <taxon>Marasmiineae</taxon>
        <taxon>Mycenaceae</taxon>
        <taxon>Favolaschia</taxon>
    </lineage>
</organism>